<feature type="transmembrane region" description="Helical" evidence="1">
    <location>
        <begin position="160"/>
        <end position="180"/>
    </location>
</feature>
<sequence>MGYLFFFISFIIITFLGTMIFSSVINKDKNMKSKIKFSMMLLSFILPIVSIVSCILFLVFIIIKSIMGVDINNFNLLIISMLGVIIIFSGEILSKKIVAEIAAKKLFQKYKEIELSEEEKFNIVTKIQEKYRKISLVIMGIINMICYLVILSIMRIEARLIFIALLSIVTLIAYVLGMSFGKRKSVTQ</sequence>
<dbReference type="AlphaFoldDB" id="A0A1V4SWX3"/>
<evidence type="ECO:0000313" key="3">
    <source>
        <dbReference type="Proteomes" id="UP000191448"/>
    </source>
</evidence>
<evidence type="ECO:0000313" key="2">
    <source>
        <dbReference type="EMBL" id="OPX49072.1"/>
    </source>
</evidence>
<keyword evidence="1" id="KW-0812">Transmembrane</keyword>
<reference evidence="2 3" key="1">
    <citation type="submission" date="2016-02" db="EMBL/GenBank/DDBJ databases">
        <title>Genome sequence of Clostridium thermobutyricum DSM 4928.</title>
        <authorList>
            <person name="Poehlein A."/>
            <person name="Daniel R."/>
        </authorList>
    </citation>
    <scope>NUCLEOTIDE SEQUENCE [LARGE SCALE GENOMIC DNA]</scope>
    <source>
        <strain evidence="2 3">DSM 4928</strain>
    </source>
</reference>
<feature type="transmembrane region" description="Helical" evidence="1">
    <location>
        <begin position="134"/>
        <end position="154"/>
    </location>
</feature>
<feature type="transmembrane region" description="Helical" evidence="1">
    <location>
        <begin position="74"/>
        <end position="94"/>
    </location>
</feature>
<dbReference type="RefSeq" id="WP_080022124.1">
    <property type="nucleotide sequence ID" value="NZ_LTAY01000026.1"/>
</dbReference>
<accession>A0A1V4SWX3</accession>
<dbReference type="OrthoDB" id="1928842at2"/>
<dbReference type="EMBL" id="LTAY01000026">
    <property type="protein sequence ID" value="OPX49072.1"/>
    <property type="molecule type" value="Genomic_DNA"/>
</dbReference>
<comment type="caution">
    <text evidence="2">The sequence shown here is derived from an EMBL/GenBank/DDBJ whole genome shotgun (WGS) entry which is preliminary data.</text>
</comment>
<proteinExistence type="predicted"/>
<organism evidence="2 3">
    <name type="scientific">Clostridium thermobutyricum DSM 4928</name>
    <dbReference type="NCBI Taxonomy" id="1121339"/>
    <lineage>
        <taxon>Bacteria</taxon>
        <taxon>Bacillati</taxon>
        <taxon>Bacillota</taxon>
        <taxon>Clostridia</taxon>
        <taxon>Eubacteriales</taxon>
        <taxon>Clostridiaceae</taxon>
        <taxon>Clostridium</taxon>
    </lineage>
</organism>
<evidence type="ECO:0000256" key="1">
    <source>
        <dbReference type="SAM" id="Phobius"/>
    </source>
</evidence>
<dbReference type="Proteomes" id="UP000191448">
    <property type="component" value="Unassembled WGS sequence"/>
</dbReference>
<keyword evidence="1" id="KW-1133">Transmembrane helix</keyword>
<protein>
    <submittedName>
        <fullName evidence="2">Uncharacterized protein</fullName>
    </submittedName>
</protein>
<feature type="transmembrane region" description="Helical" evidence="1">
    <location>
        <begin position="37"/>
        <end position="62"/>
    </location>
</feature>
<feature type="transmembrane region" description="Helical" evidence="1">
    <location>
        <begin position="6"/>
        <end position="25"/>
    </location>
</feature>
<keyword evidence="1" id="KW-0472">Membrane</keyword>
<gene>
    <name evidence="2" type="ORF">CLTHE_08250</name>
</gene>
<name>A0A1V4SWX3_9CLOT</name>